<name>A0A5J4N7Q0_9TREM</name>
<comment type="caution">
    <text evidence="1">The sequence shown here is derived from an EMBL/GenBank/DDBJ whole genome shotgun (WGS) entry which is preliminary data.</text>
</comment>
<dbReference type="AlphaFoldDB" id="A0A5J4N7Q0"/>
<organism evidence="1 2">
    <name type="scientific">Paragonimus westermani</name>
    <dbReference type="NCBI Taxonomy" id="34504"/>
    <lineage>
        <taxon>Eukaryota</taxon>
        <taxon>Metazoa</taxon>
        <taxon>Spiralia</taxon>
        <taxon>Lophotrochozoa</taxon>
        <taxon>Platyhelminthes</taxon>
        <taxon>Trematoda</taxon>
        <taxon>Digenea</taxon>
        <taxon>Plagiorchiida</taxon>
        <taxon>Troglotremata</taxon>
        <taxon>Troglotrematidae</taxon>
        <taxon>Paragonimus</taxon>
    </lineage>
</organism>
<evidence type="ECO:0000313" key="1">
    <source>
        <dbReference type="EMBL" id="KAA3671477.1"/>
    </source>
</evidence>
<dbReference type="Gene3D" id="1.25.40.10">
    <property type="entry name" value="Tetratricopeptide repeat domain"/>
    <property type="match status" value="1"/>
</dbReference>
<reference evidence="1 2" key="1">
    <citation type="journal article" date="2019" name="Gigascience">
        <title>Whole-genome sequence of the oriental lung fluke Paragonimus westermani.</title>
        <authorList>
            <person name="Oey H."/>
            <person name="Zakrzewski M."/>
            <person name="Narain K."/>
            <person name="Devi K.R."/>
            <person name="Agatsuma T."/>
            <person name="Nawaratna S."/>
            <person name="Gobert G.N."/>
            <person name="Jones M.K."/>
            <person name="Ragan M.A."/>
            <person name="McManus D.P."/>
            <person name="Krause L."/>
        </authorList>
    </citation>
    <scope>NUCLEOTIDE SEQUENCE [LARGE SCALE GENOMIC DNA]</scope>
    <source>
        <strain evidence="1 2">IND2009</strain>
    </source>
</reference>
<protein>
    <submittedName>
        <fullName evidence="1">Uncharacterized protein</fullName>
    </submittedName>
</protein>
<proteinExistence type="predicted"/>
<dbReference type="Proteomes" id="UP000324629">
    <property type="component" value="Unassembled WGS sequence"/>
</dbReference>
<accession>A0A5J4N7Q0</accession>
<gene>
    <name evidence="1" type="ORF">DEA37_0013661</name>
</gene>
<dbReference type="EMBL" id="QNGE01006380">
    <property type="protein sequence ID" value="KAA3671477.1"/>
    <property type="molecule type" value="Genomic_DNA"/>
</dbReference>
<sequence length="260" mass="28940">MLSSKWTGLKSLVSLSLDGAYFCQTVTKRDHDCTDDSELPQVTFAPSPAFVLNKLGSQSQHTHTHNSSTQLTWNSVTRPLIPTSFSPKGAFSCRLKLKHDQSVQTDTFTKEAGDLLIVSQQLSSLFHQLNSAECSRVSESSVSSPDDSVNLAPPPVWLSLGELDYSPALFNLGVWYERQFLALPSTDVGTRSKFLQKAEQSYRRALMIDEHPTAAYNLACLLLSSNRKQIQIGLRVYSVDELMNIAAKHDISQAKKYLNR</sequence>
<dbReference type="InterPro" id="IPR011990">
    <property type="entry name" value="TPR-like_helical_dom_sf"/>
</dbReference>
<keyword evidence="2" id="KW-1185">Reference proteome</keyword>
<evidence type="ECO:0000313" key="2">
    <source>
        <dbReference type="Proteomes" id="UP000324629"/>
    </source>
</evidence>